<dbReference type="GO" id="GO:0015074">
    <property type="term" value="P:DNA integration"/>
    <property type="evidence" value="ECO:0007669"/>
    <property type="project" value="InterPro"/>
</dbReference>
<sequence>MAGSPLYILPIKRITHLFTQRVCDKNKTSSNLFNKYGFGAQYLKLHSLRHFSNTQAEKGGIPLSVIAAWSGRKSVNQTLEYIHTSEEEKADRLVSTLDYSETKKEIRLISKDELHENHGLPASQTETGICIQELTVTPCSYVNDFLSGCFGCESACYICGDHAAINVLEQDLKFQKIRLQKIQRALESFISQATKDWWVKHSQGTSLLEQLIAVLKDYERGQLVRIAPDRSCFFITNLNTKHVEKKTLLLTSESELLAALEVESKTEESVPESMRSLIASFGLKNR</sequence>
<evidence type="ECO:0000256" key="1">
    <source>
        <dbReference type="ARBA" id="ARBA00023172"/>
    </source>
</evidence>
<accession>A0A0L0EQG0</accession>
<dbReference type="Gene3D" id="1.10.443.10">
    <property type="entry name" value="Intergrase catalytic core"/>
    <property type="match status" value="1"/>
</dbReference>
<dbReference type="PATRIC" id="fig|43658.6.peg.1529"/>
<organism evidence="2 3">
    <name type="scientific">Pseudoalteromonas rubra</name>
    <dbReference type="NCBI Taxonomy" id="43658"/>
    <lineage>
        <taxon>Bacteria</taxon>
        <taxon>Pseudomonadati</taxon>
        <taxon>Pseudomonadota</taxon>
        <taxon>Gammaproteobacteria</taxon>
        <taxon>Alteromonadales</taxon>
        <taxon>Pseudoalteromonadaceae</taxon>
        <taxon>Pseudoalteromonas</taxon>
    </lineage>
</organism>
<dbReference type="GO" id="GO:0006310">
    <property type="term" value="P:DNA recombination"/>
    <property type="evidence" value="ECO:0007669"/>
    <property type="project" value="UniProtKB-KW"/>
</dbReference>
<name>A0A0L0EQG0_9GAMM</name>
<proteinExistence type="predicted"/>
<evidence type="ECO:0000313" key="2">
    <source>
        <dbReference type="EMBL" id="KNC66118.1"/>
    </source>
</evidence>
<protein>
    <recommendedName>
        <fullName evidence="4">Integrase</fullName>
    </recommendedName>
</protein>
<dbReference type="Proteomes" id="UP000036850">
    <property type="component" value="Unassembled WGS sequence"/>
</dbReference>
<reference evidence="3" key="1">
    <citation type="submission" date="2015-07" db="EMBL/GenBank/DDBJ databases">
        <title>Draft genome sequence of a Pseudoalteromonas rubra strain, OCN096, isolated from Kaneohe Bay, Oahu, Hawaii.</title>
        <authorList>
            <person name="Beurmann S."/>
            <person name="Ushijima B."/>
            <person name="Belcaid M."/>
            <person name="Callahan S.M."/>
            <person name="Aeby G.S."/>
        </authorList>
    </citation>
    <scope>NUCLEOTIDE SEQUENCE [LARGE SCALE GENOMIC DNA]</scope>
    <source>
        <strain evidence="3">OCN096</strain>
    </source>
</reference>
<gene>
    <name evidence="2" type="ORF">AC626_18990</name>
</gene>
<comment type="caution">
    <text evidence="2">The sequence shown here is derived from an EMBL/GenBank/DDBJ whole genome shotgun (WGS) entry which is preliminary data.</text>
</comment>
<evidence type="ECO:0008006" key="4">
    <source>
        <dbReference type="Google" id="ProtNLM"/>
    </source>
</evidence>
<dbReference type="InterPro" id="IPR013762">
    <property type="entry name" value="Integrase-like_cat_sf"/>
</dbReference>
<dbReference type="AlphaFoldDB" id="A0A0L0EQG0"/>
<dbReference type="InterPro" id="IPR011010">
    <property type="entry name" value="DNA_brk_join_enz"/>
</dbReference>
<keyword evidence="1" id="KW-0233">DNA recombination</keyword>
<dbReference type="GO" id="GO:0003677">
    <property type="term" value="F:DNA binding"/>
    <property type="evidence" value="ECO:0007669"/>
    <property type="project" value="InterPro"/>
</dbReference>
<dbReference type="SUPFAM" id="SSF56349">
    <property type="entry name" value="DNA breaking-rejoining enzymes"/>
    <property type="match status" value="1"/>
</dbReference>
<evidence type="ECO:0000313" key="3">
    <source>
        <dbReference type="Proteomes" id="UP000036850"/>
    </source>
</evidence>
<dbReference type="EMBL" id="LFZX01000185">
    <property type="protein sequence ID" value="KNC66118.1"/>
    <property type="molecule type" value="Genomic_DNA"/>
</dbReference>